<evidence type="ECO:0000313" key="2">
    <source>
        <dbReference type="Proteomes" id="UP000029227"/>
    </source>
</evidence>
<dbReference type="Pfam" id="PF04018">
    <property type="entry name" value="VCA0040-like"/>
    <property type="match status" value="1"/>
</dbReference>
<proteinExistence type="predicted"/>
<dbReference type="eggNOG" id="COG2035">
    <property type="taxonomic scope" value="Bacteria"/>
</dbReference>
<comment type="caution">
    <text evidence="1">The sequence shown here is derived from an EMBL/GenBank/DDBJ whole genome shotgun (WGS) entry which is preliminary data.</text>
</comment>
<gene>
    <name evidence="1" type="ORF">JCM19237_6175</name>
</gene>
<dbReference type="InterPro" id="IPR007163">
    <property type="entry name" value="VCA0040-like"/>
</dbReference>
<accession>A0A090R6L8</accession>
<protein>
    <submittedName>
        <fullName evidence="1">Arginine/ornithine antiporter ArcD</fullName>
    </submittedName>
</protein>
<sequence>MQQTLYRAYLAYYRFITGIYDTLLESIRRVNPSLIGIWRREGFKAAFAISMAPS</sequence>
<dbReference type="AlphaFoldDB" id="A0A090R6L8"/>
<dbReference type="EMBL" id="BBMN01000001">
    <property type="protein sequence ID" value="GAL03282.1"/>
    <property type="molecule type" value="Genomic_DNA"/>
</dbReference>
<dbReference type="Proteomes" id="UP000029227">
    <property type="component" value="Unassembled WGS sequence"/>
</dbReference>
<organism evidence="1 2">
    <name type="scientific">Photobacterium aphoticum</name>
    <dbReference type="NCBI Taxonomy" id="754436"/>
    <lineage>
        <taxon>Bacteria</taxon>
        <taxon>Pseudomonadati</taxon>
        <taxon>Pseudomonadota</taxon>
        <taxon>Gammaproteobacteria</taxon>
        <taxon>Vibrionales</taxon>
        <taxon>Vibrionaceae</taxon>
        <taxon>Photobacterium</taxon>
    </lineage>
</organism>
<evidence type="ECO:0000313" key="1">
    <source>
        <dbReference type="EMBL" id="GAL03282.1"/>
    </source>
</evidence>
<name>A0A090R6L8_9GAMM</name>
<reference evidence="1 2" key="1">
    <citation type="journal article" date="2014" name="Genome Announc.">
        <title>Draft Genome Sequences of Two Vibrionaceae Species, Vibrio ponticus C121 and Photobacterium aphoticum C119, Isolated as Coral Reef Microbiota.</title>
        <authorList>
            <person name="Al-saari N."/>
            <person name="Meirelles P.M."/>
            <person name="Mino S."/>
            <person name="Suda W."/>
            <person name="Oshima K."/>
            <person name="Hattori M."/>
            <person name="Ohkuma M."/>
            <person name="Thompson F.L."/>
            <person name="Gomez-Gil B."/>
            <person name="Sawabe T."/>
            <person name="Sawabe T."/>
        </authorList>
    </citation>
    <scope>NUCLEOTIDE SEQUENCE [LARGE SCALE GENOMIC DNA]</scope>
    <source>
        <strain evidence="1 2">JCM 19237</strain>
    </source>
</reference>
<dbReference type="STRING" id="754436.JCM19237_6175"/>